<dbReference type="PANTHER" id="PTHR30482">
    <property type="entry name" value="HIGH-AFFINITY BRANCHED-CHAIN AMINO ACID TRANSPORT SYSTEM PERMEASE"/>
    <property type="match status" value="1"/>
</dbReference>
<dbReference type="Proteomes" id="UP001501161">
    <property type="component" value="Unassembled WGS sequence"/>
</dbReference>
<sequence>MALIAMETGRFHEKYAEEIAVYGTPYRRIWILAVLAVTFVVVPLVASPYWLVVLTLVGIAAVGATGLNVLVGYAGQISLGHAAFAAVGAYTSGLLVSRADAPFWVAIPTAMVAAGVFSLIFGLASLRVKGLYLAIATLAAQYIVQWILSSWTWITGGFQGIVIFEPIQVGPLDTTTPTGKYLMVFIALALVVMFVENLMRSRSGRAMIAVRDQDIAAAGSAVSPLRYKLLAFFISSAIAGLSGVLYGYNAGLVSTEVFTLALSVQYLAMILVGGLGSIPGSLLGAAFITMLPIWLRDLLPAVGIELSASVEVHLLTMLFGVAILLFLVLEPRGLYGLFRNVKDYFRMWPFSY</sequence>
<feature type="transmembrane region" description="Helical" evidence="6">
    <location>
        <begin position="103"/>
        <end position="124"/>
    </location>
</feature>
<dbReference type="EMBL" id="BAAAMQ010000007">
    <property type="protein sequence ID" value="GAA2098758.1"/>
    <property type="molecule type" value="Genomic_DNA"/>
</dbReference>
<dbReference type="InterPro" id="IPR001851">
    <property type="entry name" value="ABC_transp_permease"/>
</dbReference>
<evidence type="ECO:0000313" key="7">
    <source>
        <dbReference type="EMBL" id="GAA2098758.1"/>
    </source>
</evidence>
<reference evidence="8" key="1">
    <citation type="journal article" date="2019" name="Int. J. Syst. Evol. Microbiol.">
        <title>The Global Catalogue of Microorganisms (GCM) 10K type strain sequencing project: providing services to taxonomists for standard genome sequencing and annotation.</title>
        <authorList>
            <consortium name="The Broad Institute Genomics Platform"/>
            <consortium name="The Broad Institute Genome Sequencing Center for Infectious Disease"/>
            <person name="Wu L."/>
            <person name="Ma J."/>
        </authorList>
    </citation>
    <scope>NUCLEOTIDE SEQUENCE [LARGE SCALE GENOMIC DNA]</scope>
    <source>
        <strain evidence="8">JCM 13813</strain>
    </source>
</reference>
<feature type="transmembrane region" description="Helical" evidence="6">
    <location>
        <begin position="306"/>
        <end position="329"/>
    </location>
</feature>
<feature type="transmembrane region" description="Helical" evidence="6">
    <location>
        <begin position="131"/>
        <end position="148"/>
    </location>
</feature>
<proteinExistence type="predicted"/>
<feature type="transmembrane region" description="Helical" evidence="6">
    <location>
        <begin position="268"/>
        <end position="294"/>
    </location>
</feature>
<feature type="transmembrane region" description="Helical" evidence="6">
    <location>
        <begin position="229"/>
        <end position="248"/>
    </location>
</feature>
<feature type="transmembrane region" description="Helical" evidence="6">
    <location>
        <begin position="52"/>
        <end position="71"/>
    </location>
</feature>
<dbReference type="CDD" id="cd06581">
    <property type="entry name" value="TM_PBP1_LivM_like"/>
    <property type="match status" value="1"/>
</dbReference>
<keyword evidence="5 6" id="KW-0472">Membrane</keyword>
<evidence type="ECO:0000256" key="3">
    <source>
        <dbReference type="ARBA" id="ARBA00022692"/>
    </source>
</evidence>
<protein>
    <submittedName>
        <fullName evidence="7">Branched-chain amino acid ABC transporter permease</fullName>
    </submittedName>
</protein>
<evidence type="ECO:0000256" key="5">
    <source>
        <dbReference type="ARBA" id="ARBA00023136"/>
    </source>
</evidence>
<dbReference type="PANTHER" id="PTHR30482:SF5">
    <property type="entry name" value="ABC TRANSPORTER PERMEASE PROTEIN"/>
    <property type="match status" value="1"/>
</dbReference>
<evidence type="ECO:0000313" key="8">
    <source>
        <dbReference type="Proteomes" id="UP001501161"/>
    </source>
</evidence>
<accession>A0ABP5IF10</accession>
<keyword evidence="2" id="KW-1003">Cell membrane</keyword>
<name>A0ABP5IF10_9ACTN</name>
<comment type="subcellular location">
    <subcellularLocation>
        <location evidence="1">Cell membrane</location>
        <topology evidence="1">Multi-pass membrane protein</topology>
    </subcellularLocation>
</comment>
<keyword evidence="8" id="KW-1185">Reference proteome</keyword>
<keyword evidence="4 6" id="KW-1133">Transmembrane helix</keyword>
<feature type="transmembrane region" description="Helical" evidence="6">
    <location>
        <begin position="29"/>
        <end position="46"/>
    </location>
</feature>
<organism evidence="7 8">
    <name type="scientific">Nocardioides furvisabuli</name>
    <dbReference type="NCBI Taxonomy" id="375542"/>
    <lineage>
        <taxon>Bacteria</taxon>
        <taxon>Bacillati</taxon>
        <taxon>Actinomycetota</taxon>
        <taxon>Actinomycetes</taxon>
        <taxon>Propionibacteriales</taxon>
        <taxon>Nocardioidaceae</taxon>
        <taxon>Nocardioides</taxon>
    </lineage>
</organism>
<evidence type="ECO:0000256" key="4">
    <source>
        <dbReference type="ARBA" id="ARBA00022989"/>
    </source>
</evidence>
<evidence type="ECO:0000256" key="6">
    <source>
        <dbReference type="SAM" id="Phobius"/>
    </source>
</evidence>
<evidence type="ECO:0000256" key="1">
    <source>
        <dbReference type="ARBA" id="ARBA00004651"/>
    </source>
</evidence>
<feature type="transmembrane region" description="Helical" evidence="6">
    <location>
        <begin position="78"/>
        <end position="97"/>
    </location>
</feature>
<feature type="transmembrane region" description="Helical" evidence="6">
    <location>
        <begin position="181"/>
        <end position="199"/>
    </location>
</feature>
<dbReference type="RefSeq" id="WP_231252402.1">
    <property type="nucleotide sequence ID" value="NZ_BAAAMQ010000007.1"/>
</dbReference>
<evidence type="ECO:0000256" key="2">
    <source>
        <dbReference type="ARBA" id="ARBA00022475"/>
    </source>
</evidence>
<dbReference type="Pfam" id="PF02653">
    <property type="entry name" value="BPD_transp_2"/>
    <property type="match status" value="1"/>
</dbReference>
<gene>
    <name evidence="7" type="ORF">GCM10009726_07910</name>
</gene>
<keyword evidence="3 6" id="KW-0812">Transmembrane</keyword>
<comment type="caution">
    <text evidence="7">The sequence shown here is derived from an EMBL/GenBank/DDBJ whole genome shotgun (WGS) entry which is preliminary data.</text>
</comment>
<dbReference type="InterPro" id="IPR043428">
    <property type="entry name" value="LivM-like"/>
</dbReference>